<dbReference type="NCBIfam" id="TIGR02601">
    <property type="entry name" value="autotrns_rpt"/>
    <property type="match status" value="5"/>
</dbReference>
<dbReference type="PROSITE" id="PS51208">
    <property type="entry name" value="AUTOTRANSPORTER"/>
    <property type="match status" value="1"/>
</dbReference>
<evidence type="ECO:0000256" key="2">
    <source>
        <dbReference type="SAM" id="MobiDB-lite"/>
    </source>
</evidence>
<evidence type="ECO:0000313" key="6">
    <source>
        <dbReference type="Proteomes" id="UP000054870"/>
    </source>
</evidence>
<accession>A0A158BVI8</accession>
<dbReference type="EMBL" id="FCOF02000019">
    <property type="protein sequence ID" value="SAK74085.1"/>
    <property type="molecule type" value="Genomic_DNA"/>
</dbReference>
<dbReference type="SMART" id="SM00869">
    <property type="entry name" value="Autotransporter"/>
    <property type="match status" value="1"/>
</dbReference>
<gene>
    <name evidence="5" type="ORF">AWB75_04103</name>
</gene>
<dbReference type="RefSeq" id="WP_061125916.1">
    <property type="nucleotide sequence ID" value="NZ_FCOF02000019.1"/>
</dbReference>
<dbReference type="InterPro" id="IPR005546">
    <property type="entry name" value="Autotransporte_beta"/>
</dbReference>
<feature type="region of interest" description="Disordered" evidence="2">
    <location>
        <begin position="1410"/>
        <end position="1435"/>
    </location>
</feature>
<dbReference type="Pfam" id="PF03797">
    <property type="entry name" value="Autotransporter"/>
    <property type="match status" value="1"/>
</dbReference>
<dbReference type="InterPro" id="IPR036709">
    <property type="entry name" value="Autotransporte_beta_dom_sf"/>
</dbReference>
<dbReference type="GO" id="GO:0019867">
    <property type="term" value="C:outer membrane"/>
    <property type="evidence" value="ECO:0007669"/>
    <property type="project" value="InterPro"/>
</dbReference>
<dbReference type="PANTHER" id="PTHR35037">
    <property type="entry name" value="C-TERMINAL REGION OF AIDA-LIKE PROTEIN"/>
    <property type="match status" value="1"/>
</dbReference>
<dbReference type="InterPro" id="IPR011050">
    <property type="entry name" value="Pectin_lyase_fold/virulence"/>
</dbReference>
<dbReference type="InterPro" id="IPR012332">
    <property type="entry name" value="Autotransporter_pectin_lyase_C"/>
</dbReference>
<comment type="caution">
    <text evidence="5">The sequence shown here is derived from an EMBL/GenBank/DDBJ whole genome shotgun (WGS) entry which is preliminary data.</text>
</comment>
<evidence type="ECO:0000259" key="4">
    <source>
        <dbReference type="PROSITE" id="PS51208"/>
    </source>
</evidence>
<sequence length="1741" mass="171929">MIDHQRNMTSRAGRPLALHPLSAVALMTFASVVQAVTVVNSSSTGQILSTDTSYVLGAGTTVTTSVGDAIAVQGIAPVSFLNAGTVISSTDNSAAAIRLDVDGNLTNQATGQLLGNARGVFFNGGGSGNSLVNLGDISVRVSWAVSFEGASGGTVDNFGTLNNGSAGALSATAGGVQVLTSGDVTINNHAGATIRTGGGDASFGRGVDIEQGTATINNDGTISAYRSGVESHSTSTQNVNNRSTGIIESAAGAGVVIAAGSATIHNDGVISGGGMGVQIGSSTGANITNSATGTIRGTQGAGVQFNQNGTLVNQGLIESTSAPAVELAGSNNAITLGAGSRLDGGNDVAIHSGGAGNTVTLTGAGTENGGFTSTDGNGFAGLTAAAGSNWALNGPVAMGGTSVQALHVIGGLTLGGEVLNHGSGIAVDAGGILAIGAGGTSGSVTGNIVNNGVVRFNRSDSSTFGGVLSGAGALQQAGSGAVLLTGAGSSQGAVDVNAGTLVLNQTGAFNAGTYTTGSGAVTTIAASASLAVGAAFTQAQGSTLTVAIGGVEPIITAATANVLGALNVSGFGASAPNRASALTSTQFDIIHTTGGITGNFTSVQFGGTAAPVDYLTLAGAKSADNLDYHVGFGLTWLAGATKGNGVFTLGNATDTFNVDVPLTDQTPVLATGWDGRTLTKNGAGVLLLSSPNLYTGATAINGGIVRMNLADAIAASANVSIASGAVLDMNGFPQRLDNLSGAGAVVLGNATLTARNTSDTAFSGTIAGAGAFTKTGGGALTLSGANLYTGGTSIEAGTLVATNGNALGAGRATNNSSLQIDFASDATLANTLAGPGALRKTGGGAAALSGIGSTQGSVSVEAGALRFLQAGVFSTAGDYTTAPGASTTMSGQSQLAVGNAFAMNGTLNSVAGTAEPVISANTATIGPGTTFNVAGYRADAAASASQLASRAFTEIHATTPAGLSGTFANTRIGGSAAPVDYLTLTSAYTPQDYAVGIGLTWYASHGTTPRTANGVFTMTDAADSFDMDAVLADQSANPVTRWDGKTLTKAGAGTLRLSKANTYSGATLVNGGTLQAGASDVIANSAGVIVAPGATFDLNGFDQHANNVTGAGNVALNGASLSANYTADTSFDGVIGGNGNLIKTGASTLTLTGNNTFTGTTTIGAGTLRLGAGGTSGGVAGDIVDNGVLVFDRSDNVTYGKTISGTGNLVQQGSGSLVLPNTQTYGGTTAVNAGSLVLANGARLANTTQVTIAPGATFGGYGGVGGTVVNDGLLAVADAAPGFVDGPAGQFAVGGALVNGGEIRMSSPTPASTLAVAGNYTGNNGLLTLSTVLNGDGSATDRLVVHGDTAGQTSVKVVNAGGAGAATNNGIQIVQVDGQSNGVFTLNGRAVAGPYEYQLFKGGVSTPGDGDWYLRSSSDAPSPPTPRPEPGGYLGNQAAARSMFVMTLHDRAGFPDPFAASGTSGNESTAWARAQGSHTDTNAAGGRIGESADTAIVQAGIDLLHRVANGQRWQAGVMAGYGSTTTDTSAQNNPNTSRGNVNGTSAGAYATWHRNPNGPDGPYVDTWFQYAHFDNSVKGAFLNGESYASRVFAGSVEGGWAIPLALTSTGPVMIEPQAQLIYTNYGADDHVEGSGTVVHGDTVNALTTRLGVRLFHAPASEAAPGWLPFVELNWWHDTSGNSIAFNQIVLSQDGPKNRMEVKVGAQGQLGRQWRVWGNLGYQQGDGGYRSYQGLLGARYIW</sequence>
<dbReference type="Pfam" id="PF18883">
    <property type="entry name" value="AC_1"/>
    <property type="match status" value="1"/>
</dbReference>
<dbReference type="NCBIfam" id="TIGR01414">
    <property type="entry name" value="autotrans_barl"/>
    <property type="match status" value="1"/>
</dbReference>
<feature type="domain" description="Autotransporter" evidence="4">
    <location>
        <begin position="1463"/>
        <end position="1741"/>
    </location>
</feature>
<evidence type="ECO:0000256" key="1">
    <source>
        <dbReference type="ARBA" id="ARBA00022729"/>
    </source>
</evidence>
<dbReference type="InterPro" id="IPR013425">
    <property type="entry name" value="Autotrns_rpt"/>
</dbReference>
<evidence type="ECO:0000256" key="3">
    <source>
        <dbReference type="SAM" id="SignalP"/>
    </source>
</evidence>
<dbReference type="CDD" id="cd01344">
    <property type="entry name" value="PL2_Passenger_AT"/>
    <property type="match status" value="1"/>
</dbReference>
<dbReference type="Gene3D" id="2.160.20.20">
    <property type="match status" value="1"/>
</dbReference>
<dbReference type="InterPro" id="IPR051551">
    <property type="entry name" value="Autotransporter_adhesion"/>
</dbReference>
<dbReference type="SUPFAM" id="SSF103515">
    <property type="entry name" value="Autotransporter"/>
    <property type="match status" value="1"/>
</dbReference>
<reference evidence="5" key="1">
    <citation type="submission" date="2016-01" db="EMBL/GenBank/DDBJ databases">
        <authorList>
            <person name="Peeters C."/>
        </authorList>
    </citation>
    <scope>NUCLEOTIDE SEQUENCE [LARGE SCALE GENOMIC DNA]</scope>
    <source>
        <strain evidence="5">LMG 29318</strain>
    </source>
</reference>
<feature type="signal peptide" evidence="3">
    <location>
        <begin position="1"/>
        <end position="35"/>
    </location>
</feature>
<name>A0A158BVI8_9BURK</name>
<dbReference type="OrthoDB" id="8613300at2"/>
<dbReference type="Gene3D" id="2.40.128.130">
    <property type="entry name" value="Autotransporter beta-domain"/>
    <property type="match status" value="1"/>
</dbReference>
<dbReference type="SUPFAM" id="SSF51126">
    <property type="entry name" value="Pectin lyase-like"/>
    <property type="match status" value="3"/>
</dbReference>
<dbReference type="PANTHER" id="PTHR35037:SF3">
    <property type="entry name" value="C-TERMINAL REGION OF AIDA-LIKE PROTEIN"/>
    <property type="match status" value="1"/>
</dbReference>
<dbReference type="Pfam" id="PF12951">
    <property type="entry name" value="PATR"/>
    <property type="match status" value="7"/>
</dbReference>
<dbReference type="Proteomes" id="UP000054870">
    <property type="component" value="Unassembled WGS sequence"/>
</dbReference>
<dbReference type="InterPro" id="IPR006315">
    <property type="entry name" value="OM_autotransptr_brl_dom"/>
</dbReference>
<dbReference type="InterPro" id="IPR043990">
    <property type="entry name" value="AC_1"/>
</dbReference>
<keyword evidence="1 3" id="KW-0732">Signal</keyword>
<feature type="region of interest" description="Disordered" evidence="2">
    <location>
        <begin position="1457"/>
        <end position="1487"/>
    </location>
</feature>
<feature type="chain" id="PRO_5007622201" evidence="3">
    <location>
        <begin position="36"/>
        <end position="1741"/>
    </location>
</feature>
<protein>
    <submittedName>
        <fullName evidence="5">Outer membrane autotransporter</fullName>
    </submittedName>
</protein>
<keyword evidence="6" id="KW-1185">Reference proteome</keyword>
<evidence type="ECO:0000313" key="5">
    <source>
        <dbReference type="EMBL" id="SAK74085.1"/>
    </source>
</evidence>
<proteinExistence type="predicted"/>
<organism evidence="5 6">
    <name type="scientific">Caballeronia catudaia</name>
    <dbReference type="NCBI Taxonomy" id="1777136"/>
    <lineage>
        <taxon>Bacteria</taxon>
        <taxon>Pseudomonadati</taxon>
        <taxon>Pseudomonadota</taxon>
        <taxon>Betaproteobacteria</taxon>
        <taxon>Burkholderiales</taxon>
        <taxon>Burkholderiaceae</taxon>
        <taxon>Caballeronia</taxon>
    </lineage>
</organism>